<dbReference type="PANTHER" id="PTHR13789">
    <property type="entry name" value="MONOOXYGENASE"/>
    <property type="match status" value="1"/>
</dbReference>
<evidence type="ECO:0000256" key="5">
    <source>
        <dbReference type="ARBA" id="ARBA00023033"/>
    </source>
</evidence>
<proteinExistence type="inferred from homology"/>
<keyword evidence="9" id="KW-1185">Reference proteome</keyword>
<dbReference type="Proteomes" id="UP001302126">
    <property type="component" value="Unassembled WGS sequence"/>
</dbReference>
<dbReference type="Pfam" id="PF01494">
    <property type="entry name" value="FAD_binding_3"/>
    <property type="match status" value="1"/>
</dbReference>
<evidence type="ECO:0000256" key="6">
    <source>
        <dbReference type="SAM" id="SignalP"/>
    </source>
</evidence>
<reference evidence="8" key="1">
    <citation type="journal article" date="2023" name="Mol. Phylogenet. Evol.">
        <title>Genome-scale phylogeny and comparative genomics of the fungal order Sordariales.</title>
        <authorList>
            <person name="Hensen N."/>
            <person name="Bonometti L."/>
            <person name="Westerberg I."/>
            <person name="Brannstrom I.O."/>
            <person name="Guillou S."/>
            <person name="Cros-Aarteil S."/>
            <person name="Calhoun S."/>
            <person name="Haridas S."/>
            <person name="Kuo A."/>
            <person name="Mondo S."/>
            <person name="Pangilinan J."/>
            <person name="Riley R."/>
            <person name="LaButti K."/>
            <person name="Andreopoulos B."/>
            <person name="Lipzen A."/>
            <person name="Chen C."/>
            <person name="Yan M."/>
            <person name="Daum C."/>
            <person name="Ng V."/>
            <person name="Clum A."/>
            <person name="Steindorff A."/>
            <person name="Ohm R.A."/>
            <person name="Martin F."/>
            <person name="Silar P."/>
            <person name="Natvig D.O."/>
            <person name="Lalanne C."/>
            <person name="Gautier V."/>
            <person name="Ament-Velasquez S.L."/>
            <person name="Kruys A."/>
            <person name="Hutchinson M.I."/>
            <person name="Powell A.J."/>
            <person name="Barry K."/>
            <person name="Miller A.N."/>
            <person name="Grigoriev I.V."/>
            <person name="Debuchy R."/>
            <person name="Gladieux P."/>
            <person name="Hiltunen Thoren M."/>
            <person name="Johannesson H."/>
        </authorList>
    </citation>
    <scope>NUCLEOTIDE SEQUENCE</scope>
    <source>
        <strain evidence="8">PSN309</strain>
    </source>
</reference>
<keyword evidence="5" id="KW-0503">Monooxygenase</keyword>
<dbReference type="PANTHER" id="PTHR13789:SF316">
    <property type="entry name" value="FAD-BINDING DOMAIN-CONTAINING PROTEIN"/>
    <property type="match status" value="1"/>
</dbReference>
<dbReference type="InterPro" id="IPR036188">
    <property type="entry name" value="FAD/NAD-bd_sf"/>
</dbReference>
<organism evidence="8 9">
    <name type="scientific">Podospora australis</name>
    <dbReference type="NCBI Taxonomy" id="1536484"/>
    <lineage>
        <taxon>Eukaryota</taxon>
        <taxon>Fungi</taxon>
        <taxon>Dikarya</taxon>
        <taxon>Ascomycota</taxon>
        <taxon>Pezizomycotina</taxon>
        <taxon>Sordariomycetes</taxon>
        <taxon>Sordariomycetidae</taxon>
        <taxon>Sordariales</taxon>
        <taxon>Podosporaceae</taxon>
        <taxon>Podospora</taxon>
    </lineage>
</organism>
<name>A0AAN7AES6_9PEZI</name>
<dbReference type="AlphaFoldDB" id="A0AAN7AES6"/>
<evidence type="ECO:0000256" key="3">
    <source>
        <dbReference type="ARBA" id="ARBA00022827"/>
    </source>
</evidence>
<sequence>MSTAQPPTTAIIGAGISGLSLALALNQQSIPCTVYESRSAPLNIGGAITLFPNGLRVLDALGIYSVIKPQGYSFDALYFRDAAGNLTETHEFGSEAKYGYSALRVYRHVLINALLAALKDRGVRVEYGRKFSHVITDDEGITFAFTDGSQEPAAILVGADGIHSTVRKVLYPDLGPPSFVGQIAMSAAVPTAQLNLPAGADLREHLPATFVSQQHGAFVMAPQGPDGSEVIIAKQKRVPVDPRREGLAAMLANKEAHIALLRENADAFPDIVKNAVSDIPIDQLFVWPFYVVPRLERWASWEKGRGRVVIVGDAAHAIPPSSGQGVNQALEDVYMLSLLLGNKGVDEAEPLGFWQKYRQARVDRILKLVEQIDLRRLPTDEVEEKVVKEPFELGWLYGTDLRGDVDAWVRDNAKE</sequence>
<gene>
    <name evidence="8" type="ORF">QBC35DRAFT_508360</name>
</gene>
<evidence type="ECO:0000256" key="1">
    <source>
        <dbReference type="ARBA" id="ARBA00007992"/>
    </source>
</evidence>
<dbReference type="InterPro" id="IPR002938">
    <property type="entry name" value="FAD-bd"/>
</dbReference>
<dbReference type="PRINTS" id="PR00420">
    <property type="entry name" value="RNGMNOXGNASE"/>
</dbReference>
<reference evidence="8" key="2">
    <citation type="submission" date="2023-05" db="EMBL/GenBank/DDBJ databases">
        <authorList>
            <consortium name="Lawrence Berkeley National Laboratory"/>
            <person name="Steindorff A."/>
            <person name="Hensen N."/>
            <person name="Bonometti L."/>
            <person name="Westerberg I."/>
            <person name="Brannstrom I.O."/>
            <person name="Guillou S."/>
            <person name="Cros-Aarteil S."/>
            <person name="Calhoun S."/>
            <person name="Haridas S."/>
            <person name="Kuo A."/>
            <person name="Mondo S."/>
            <person name="Pangilinan J."/>
            <person name="Riley R."/>
            <person name="Labutti K."/>
            <person name="Andreopoulos B."/>
            <person name="Lipzen A."/>
            <person name="Chen C."/>
            <person name="Yanf M."/>
            <person name="Daum C."/>
            <person name="Ng V."/>
            <person name="Clum A."/>
            <person name="Ohm R."/>
            <person name="Martin F."/>
            <person name="Silar P."/>
            <person name="Natvig D."/>
            <person name="Lalanne C."/>
            <person name="Gautier V."/>
            <person name="Ament-Velasquez S.L."/>
            <person name="Kruys A."/>
            <person name="Hutchinson M.I."/>
            <person name="Powell A.J."/>
            <person name="Barry K."/>
            <person name="Miller A.N."/>
            <person name="Grigoriev I.V."/>
            <person name="Debuchy R."/>
            <person name="Gladieux P."/>
            <person name="Thoren M.H."/>
            <person name="Johannesson H."/>
        </authorList>
    </citation>
    <scope>NUCLEOTIDE SEQUENCE</scope>
    <source>
        <strain evidence="8">PSN309</strain>
    </source>
</reference>
<protein>
    <recommendedName>
        <fullName evidence="7">FAD-binding domain-containing protein</fullName>
    </recommendedName>
</protein>
<dbReference type="InterPro" id="IPR050493">
    <property type="entry name" value="FAD-dep_Monooxygenase_BioMet"/>
</dbReference>
<evidence type="ECO:0000259" key="7">
    <source>
        <dbReference type="Pfam" id="PF01494"/>
    </source>
</evidence>
<evidence type="ECO:0000313" key="8">
    <source>
        <dbReference type="EMBL" id="KAK4183250.1"/>
    </source>
</evidence>
<comment type="caution">
    <text evidence="8">The sequence shown here is derived from an EMBL/GenBank/DDBJ whole genome shotgun (WGS) entry which is preliminary data.</text>
</comment>
<keyword evidence="4" id="KW-0560">Oxidoreductase</keyword>
<feature type="chain" id="PRO_5042923414" description="FAD-binding domain-containing protein" evidence="6">
    <location>
        <begin position="25"/>
        <end position="415"/>
    </location>
</feature>
<evidence type="ECO:0000256" key="2">
    <source>
        <dbReference type="ARBA" id="ARBA00022630"/>
    </source>
</evidence>
<keyword evidence="6" id="KW-0732">Signal</keyword>
<dbReference type="GO" id="GO:0071949">
    <property type="term" value="F:FAD binding"/>
    <property type="evidence" value="ECO:0007669"/>
    <property type="project" value="InterPro"/>
</dbReference>
<dbReference type="SUPFAM" id="SSF51905">
    <property type="entry name" value="FAD/NAD(P)-binding domain"/>
    <property type="match status" value="1"/>
</dbReference>
<dbReference type="GO" id="GO:0004497">
    <property type="term" value="F:monooxygenase activity"/>
    <property type="evidence" value="ECO:0007669"/>
    <property type="project" value="UniProtKB-KW"/>
</dbReference>
<comment type="similarity">
    <text evidence="1">Belongs to the paxM FAD-dependent monooxygenase family.</text>
</comment>
<keyword evidence="2" id="KW-0285">Flavoprotein</keyword>
<accession>A0AAN7AES6</accession>
<dbReference type="EMBL" id="MU864563">
    <property type="protein sequence ID" value="KAK4183250.1"/>
    <property type="molecule type" value="Genomic_DNA"/>
</dbReference>
<feature type="domain" description="FAD-binding" evidence="7">
    <location>
        <begin position="9"/>
        <end position="350"/>
    </location>
</feature>
<evidence type="ECO:0000256" key="4">
    <source>
        <dbReference type="ARBA" id="ARBA00023002"/>
    </source>
</evidence>
<keyword evidence="3" id="KW-0274">FAD</keyword>
<dbReference type="FunFam" id="3.50.50.60:FF:000156">
    <property type="entry name" value="Salicylate hydroxylase, putative"/>
    <property type="match status" value="1"/>
</dbReference>
<dbReference type="Gene3D" id="3.50.50.60">
    <property type="entry name" value="FAD/NAD(P)-binding domain"/>
    <property type="match status" value="1"/>
</dbReference>
<evidence type="ECO:0000313" key="9">
    <source>
        <dbReference type="Proteomes" id="UP001302126"/>
    </source>
</evidence>
<feature type="signal peptide" evidence="6">
    <location>
        <begin position="1"/>
        <end position="24"/>
    </location>
</feature>